<reference evidence="2" key="1">
    <citation type="submission" date="2020-07" db="EMBL/GenBank/DDBJ databases">
        <title>Multicomponent nature underlies the extraordinary mechanical properties of spider dragline silk.</title>
        <authorList>
            <person name="Kono N."/>
            <person name="Nakamura H."/>
            <person name="Mori M."/>
            <person name="Yoshida Y."/>
            <person name="Ohtoshi R."/>
            <person name="Malay A.D."/>
            <person name="Moran D.A.P."/>
            <person name="Tomita M."/>
            <person name="Numata K."/>
            <person name="Arakawa K."/>
        </authorList>
    </citation>
    <scope>NUCLEOTIDE SEQUENCE</scope>
</reference>
<organism evidence="2 3">
    <name type="scientific">Trichonephila clavata</name>
    <name type="common">Joro spider</name>
    <name type="synonym">Nephila clavata</name>
    <dbReference type="NCBI Taxonomy" id="2740835"/>
    <lineage>
        <taxon>Eukaryota</taxon>
        <taxon>Metazoa</taxon>
        <taxon>Ecdysozoa</taxon>
        <taxon>Arthropoda</taxon>
        <taxon>Chelicerata</taxon>
        <taxon>Arachnida</taxon>
        <taxon>Araneae</taxon>
        <taxon>Araneomorphae</taxon>
        <taxon>Entelegynae</taxon>
        <taxon>Araneoidea</taxon>
        <taxon>Nephilidae</taxon>
        <taxon>Trichonephila</taxon>
    </lineage>
</organism>
<evidence type="ECO:0000256" key="1">
    <source>
        <dbReference type="SAM" id="MobiDB-lite"/>
    </source>
</evidence>
<gene>
    <name evidence="2" type="ORF">TNCT_443612</name>
</gene>
<keyword evidence="3" id="KW-1185">Reference proteome</keyword>
<dbReference type="Proteomes" id="UP000887116">
    <property type="component" value="Unassembled WGS sequence"/>
</dbReference>
<feature type="compositionally biased region" description="Acidic residues" evidence="1">
    <location>
        <begin position="63"/>
        <end position="103"/>
    </location>
</feature>
<evidence type="ECO:0000313" key="2">
    <source>
        <dbReference type="EMBL" id="GFR32195.1"/>
    </source>
</evidence>
<name>A0A8X6I0Y2_TRICU</name>
<sequence length="359" mass="41914">METEINESKARWRAALKAVFYTEPIAVEVNNCIDDDETEAETKNNFCRHEIETEGPANHEDQIETDEPANNDDQIETDEPVNNEDQIETDEPANNEDQIETDEPSNKNHNECENIKRKECDSSGCKLLNLLKDALLDESKKSGHTNSVDDDSVVPYDHSQTSIDWENDDLDNAENFYLLGESATGNSSKGPEKIEFRTIFDDFPEFKKEVEEASFSDTHEDVNMEREYYELQRRRRLARIKRRRPKRQLTAEEKEILDILKAARTFKKAEKPHYNIFDGAGVDCFQDRKKNESVPAIRAVYEEEYSDNFPCNEDLAQRQADRYLEGLCRVEEYSDKLEDLPPRRDDRYFEKLWGIEEGW</sequence>
<comment type="caution">
    <text evidence="2">The sequence shown here is derived from an EMBL/GenBank/DDBJ whole genome shotgun (WGS) entry which is preliminary data.</text>
</comment>
<dbReference type="EMBL" id="BMAO01029486">
    <property type="protein sequence ID" value="GFR32195.1"/>
    <property type="molecule type" value="Genomic_DNA"/>
</dbReference>
<proteinExistence type="predicted"/>
<protein>
    <submittedName>
        <fullName evidence="2">Uncharacterized protein</fullName>
    </submittedName>
</protein>
<accession>A0A8X6I0Y2</accession>
<evidence type="ECO:0000313" key="3">
    <source>
        <dbReference type="Proteomes" id="UP000887116"/>
    </source>
</evidence>
<dbReference type="OrthoDB" id="6450091at2759"/>
<feature type="region of interest" description="Disordered" evidence="1">
    <location>
        <begin position="43"/>
        <end position="110"/>
    </location>
</feature>
<dbReference type="AlphaFoldDB" id="A0A8X6I0Y2"/>
<feature type="compositionally biased region" description="Basic and acidic residues" evidence="1">
    <location>
        <begin position="47"/>
        <end position="62"/>
    </location>
</feature>